<keyword evidence="2" id="KW-1185">Reference proteome</keyword>
<evidence type="ECO:0000313" key="2">
    <source>
        <dbReference type="Proteomes" id="UP000607653"/>
    </source>
</evidence>
<evidence type="ECO:0000313" key="1">
    <source>
        <dbReference type="EMBL" id="DAD48980.1"/>
    </source>
</evidence>
<sequence length="52" mass="5717">MMPLIGMNIVKWVTYSTSSFIKLGDSILIVSLNCIDHGKESEQKENNSAADS</sequence>
<dbReference type="EMBL" id="DUZY01000008">
    <property type="protein sequence ID" value="DAD48980.1"/>
    <property type="molecule type" value="Genomic_DNA"/>
</dbReference>
<protein>
    <submittedName>
        <fullName evidence="1">Uncharacterized protein</fullName>
    </submittedName>
</protein>
<comment type="caution">
    <text evidence="1">The sequence shown here is derived from an EMBL/GenBank/DDBJ whole genome shotgun (WGS) entry which is preliminary data.</text>
</comment>
<proteinExistence type="predicted"/>
<name>A0A822ZWX1_NELNU</name>
<gene>
    <name evidence="1" type="ORF">HUJ06_018917</name>
</gene>
<dbReference type="AlphaFoldDB" id="A0A822ZWX1"/>
<dbReference type="Proteomes" id="UP000607653">
    <property type="component" value="Unassembled WGS sequence"/>
</dbReference>
<reference evidence="1 2" key="1">
    <citation type="journal article" date="2020" name="Mol. Biol. Evol.">
        <title>Distinct Expression and Methylation Patterns for Genes with Different Fates following a Single Whole-Genome Duplication in Flowering Plants.</title>
        <authorList>
            <person name="Shi T."/>
            <person name="Rahmani R.S."/>
            <person name="Gugger P.F."/>
            <person name="Wang M."/>
            <person name="Li H."/>
            <person name="Zhang Y."/>
            <person name="Li Z."/>
            <person name="Wang Q."/>
            <person name="Van de Peer Y."/>
            <person name="Marchal K."/>
            <person name="Chen J."/>
        </authorList>
    </citation>
    <scope>NUCLEOTIDE SEQUENCE [LARGE SCALE GENOMIC DNA]</scope>
    <source>
        <tissue evidence="1">Leaf</tissue>
    </source>
</reference>
<organism evidence="1 2">
    <name type="scientific">Nelumbo nucifera</name>
    <name type="common">Sacred lotus</name>
    <dbReference type="NCBI Taxonomy" id="4432"/>
    <lineage>
        <taxon>Eukaryota</taxon>
        <taxon>Viridiplantae</taxon>
        <taxon>Streptophyta</taxon>
        <taxon>Embryophyta</taxon>
        <taxon>Tracheophyta</taxon>
        <taxon>Spermatophyta</taxon>
        <taxon>Magnoliopsida</taxon>
        <taxon>Proteales</taxon>
        <taxon>Nelumbonaceae</taxon>
        <taxon>Nelumbo</taxon>
    </lineage>
</organism>
<accession>A0A822ZWX1</accession>